<proteinExistence type="predicted"/>
<feature type="coiled-coil region" evidence="4">
    <location>
        <begin position="373"/>
        <end position="415"/>
    </location>
</feature>
<dbReference type="CDD" id="cd00130">
    <property type="entry name" value="PAS"/>
    <property type="match status" value="1"/>
</dbReference>
<dbReference type="Gene3D" id="3.30.450.20">
    <property type="entry name" value="PAS domain"/>
    <property type="match status" value="3"/>
</dbReference>
<dbReference type="PROSITE" id="PS50113">
    <property type="entry name" value="PAC"/>
    <property type="match status" value="1"/>
</dbReference>
<keyword evidence="2" id="KW-0418">Kinase</keyword>
<gene>
    <name evidence="7" type="ORF">IPK02_12940</name>
</gene>
<keyword evidence="4" id="KW-0175">Coiled coil</keyword>
<feature type="domain" description="PAC" evidence="6">
    <location>
        <begin position="329"/>
        <end position="382"/>
    </location>
</feature>
<dbReference type="InterPro" id="IPR011712">
    <property type="entry name" value="Sig_transdc_His_kin_sub3_dim/P"/>
</dbReference>
<dbReference type="Proteomes" id="UP000706151">
    <property type="component" value="Unassembled WGS sequence"/>
</dbReference>
<evidence type="ECO:0000313" key="7">
    <source>
        <dbReference type="EMBL" id="MBK7954780.1"/>
    </source>
</evidence>
<dbReference type="EMBL" id="JADJOT010000009">
    <property type="protein sequence ID" value="MBK7954780.1"/>
    <property type="molecule type" value="Genomic_DNA"/>
</dbReference>
<dbReference type="InterPro" id="IPR036890">
    <property type="entry name" value="HATPase_C_sf"/>
</dbReference>
<dbReference type="Gene3D" id="1.20.5.1930">
    <property type="match status" value="1"/>
</dbReference>
<dbReference type="InterPro" id="IPR001610">
    <property type="entry name" value="PAC"/>
</dbReference>
<dbReference type="Gene3D" id="3.30.565.10">
    <property type="entry name" value="Histidine kinase-like ATPase, C-terminal domain"/>
    <property type="match status" value="1"/>
</dbReference>
<evidence type="ECO:0000259" key="6">
    <source>
        <dbReference type="PROSITE" id="PS50113"/>
    </source>
</evidence>
<evidence type="ECO:0000256" key="2">
    <source>
        <dbReference type="ARBA" id="ARBA00022777"/>
    </source>
</evidence>
<evidence type="ECO:0000256" key="3">
    <source>
        <dbReference type="ARBA" id="ARBA00023012"/>
    </source>
</evidence>
<dbReference type="Pfam" id="PF08448">
    <property type="entry name" value="PAS_4"/>
    <property type="match status" value="2"/>
</dbReference>
<dbReference type="InterPro" id="IPR013655">
    <property type="entry name" value="PAS_fold_3"/>
</dbReference>
<dbReference type="PANTHER" id="PTHR24421:SF58">
    <property type="entry name" value="SIGNAL TRANSDUCTION HISTIDINE-PROTEIN KINASE_PHOSPHATASE UHPB"/>
    <property type="match status" value="1"/>
</dbReference>
<protein>
    <submittedName>
        <fullName evidence="7">PAS domain S-box protein</fullName>
    </submittedName>
</protein>
<dbReference type="SMART" id="SM00387">
    <property type="entry name" value="HATPase_c"/>
    <property type="match status" value="1"/>
</dbReference>
<dbReference type="SUPFAM" id="SSF55874">
    <property type="entry name" value="ATPase domain of HSP90 chaperone/DNA topoisomerase II/histidine kinase"/>
    <property type="match status" value="1"/>
</dbReference>
<keyword evidence="1" id="KW-0808">Transferase</keyword>
<dbReference type="Pfam" id="PF02518">
    <property type="entry name" value="HATPase_c"/>
    <property type="match status" value="1"/>
</dbReference>
<dbReference type="GO" id="GO:0016020">
    <property type="term" value="C:membrane"/>
    <property type="evidence" value="ECO:0007669"/>
    <property type="project" value="InterPro"/>
</dbReference>
<reference evidence="7 8" key="1">
    <citation type="submission" date="2020-10" db="EMBL/GenBank/DDBJ databases">
        <title>Connecting structure to function with the recovery of over 1000 high-quality activated sludge metagenome-assembled genomes encoding full-length rRNA genes using long-read sequencing.</title>
        <authorList>
            <person name="Singleton C.M."/>
            <person name="Petriglieri F."/>
            <person name="Kristensen J.M."/>
            <person name="Kirkegaard R.H."/>
            <person name="Michaelsen T.Y."/>
            <person name="Andersen M.H."/>
            <person name="Karst S.M."/>
            <person name="Dueholm M.S."/>
            <person name="Nielsen P.H."/>
            <person name="Albertsen M."/>
        </authorList>
    </citation>
    <scope>NUCLEOTIDE SEQUENCE [LARGE SCALE GENOMIC DNA]</scope>
    <source>
        <strain evidence="7">Fred_18-Q3-R57-64_BAT3C.720</strain>
    </source>
</reference>
<dbReference type="SUPFAM" id="SSF55785">
    <property type="entry name" value="PYP-like sensor domain (PAS domain)"/>
    <property type="match status" value="2"/>
</dbReference>
<dbReference type="AlphaFoldDB" id="A0A935T858"/>
<dbReference type="CDD" id="cd16917">
    <property type="entry name" value="HATPase_UhpB-NarQ-NarX-like"/>
    <property type="match status" value="1"/>
</dbReference>
<dbReference type="SMART" id="SM00091">
    <property type="entry name" value="PAS"/>
    <property type="match status" value="2"/>
</dbReference>
<dbReference type="InterPro" id="IPR013656">
    <property type="entry name" value="PAS_4"/>
</dbReference>
<dbReference type="InterPro" id="IPR035965">
    <property type="entry name" value="PAS-like_dom_sf"/>
</dbReference>
<dbReference type="PROSITE" id="PS50109">
    <property type="entry name" value="HIS_KIN"/>
    <property type="match status" value="1"/>
</dbReference>
<evidence type="ECO:0000256" key="4">
    <source>
        <dbReference type="SAM" id="Coils"/>
    </source>
</evidence>
<dbReference type="InterPro" id="IPR000014">
    <property type="entry name" value="PAS"/>
</dbReference>
<name>A0A935T858_9PROT</name>
<dbReference type="NCBIfam" id="TIGR00229">
    <property type="entry name" value="sensory_box"/>
    <property type="match status" value="3"/>
</dbReference>
<evidence type="ECO:0000256" key="1">
    <source>
        <dbReference type="ARBA" id="ARBA00022679"/>
    </source>
</evidence>
<sequence>MHAASDSLCDSIAVLDEHGVIVSVNQGWKAFAESNGGSELLANGVGVDYLAAVRRSAASDSLAAAALRGSEAVLAGRQTMFTLEYPCNAPGRERWFELHATRLLGAVKGVIFGHRDITAYKLAQGALEQCTLELRDHERNLTAVLDSVSSMIGYWDRNLRNRFANQAYRDWFGVDPATIPGKHIREVIGEERYQLNLPYIEAVLKGVAQQFERTIPSPDGHSVRYALARYIPDVVGGEVQGFFVEIMDVTPIKRSEQDLQRAQEVGRLGSYVTELPSRVWVGSPMLDRILGIGPEYEHTTNGWGRLLHPADRQAMLAYSWQIVAEHGVFDRQYRIVRPSDGAVRWMHGLGQIECTEEGLPLRMVGTVQDITERKLAEEAKQALLDENTRLVRQLIAVQERERADLARELHDELSQHLTAIRAFAGAILRDDVSAHGRSHAAAQAIEDSARAIYEVSHHLMEGLRPNILDAGGIVEAIGSLLEVWGQQHAEIEWRASLDQEVVCKAAQLRVAVYRIVQECLSNVTRHASAQRIRLVLSRRPCPDGERLRLIIRDDGIGMDVDAPRSGFGLLGMRERVLSLGGSLEISSWPGGGTRVRVILPNH</sequence>
<dbReference type="InterPro" id="IPR003594">
    <property type="entry name" value="HATPase_dom"/>
</dbReference>
<dbReference type="GO" id="GO:0000155">
    <property type="term" value="F:phosphorelay sensor kinase activity"/>
    <property type="evidence" value="ECO:0007669"/>
    <property type="project" value="InterPro"/>
</dbReference>
<dbReference type="Pfam" id="PF08447">
    <property type="entry name" value="PAS_3"/>
    <property type="match status" value="1"/>
</dbReference>
<dbReference type="GO" id="GO:0046983">
    <property type="term" value="F:protein dimerization activity"/>
    <property type="evidence" value="ECO:0007669"/>
    <property type="project" value="InterPro"/>
</dbReference>
<evidence type="ECO:0000259" key="5">
    <source>
        <dbReference type="PROSITE" id="PS50109"/>
    </source>
</evidence>
<dbReference type="InterPro" id="IPR050482">
    <property type="entry name" value="Sensor_HK_TwoCompSys"/>
</dbReference>
<dbReference type="InterPro" id="IPR000700">
    <property type="entry name" value="PAS-assoc_C"/>
</dbReference>
<dbReference type="SMART" id="SM00086">
    <property type="entry name" value="PAC"/>
    <property type="match status" value="2"/>
</dbReference>
<evidence type="ECO:0000313" key="8">
    <source>
        <dbReference type="Proteomes" id="UP000706151"/>
    </source>
</evidence>
<dbReference type="Gene3D" id="2.10.70.100">
    <property type="match status" value="1"/>
</dbReference>
<dbReference type="Pfam" id="PF07730">
    <property type="entry name" value="HisKA_3"/>
    <property type="match status" value="1"/>
</dbReference>
<dbReference type="InterPro" id="IPR005467">
    <property type="entry name" value="His_kinase_dom"/>
</dbReference>
<dbReference type="PANTHER" id="PTHR24421">
    <property type="entry name" value="NITRATE/NITRITE SENSOR PROTEIN NARX-RELATED"/>
    <property type="match status" value="1"/>
</dbReference>
<accession>A0A935T858</accession>
<comment type="caution">
    <text evidence="7">The sequence shown here is derived from an EMBL/GenBank/DDBJ whole genome shotgun (WGS) entry which is preliminary data.</text>
</comment>
<organism evidence="7 8">
    <name type="scientific">Candidatus Accumulibacter affinis</name>
    <dbReference type="NCBI Taxonomy" id="2954384"/>
    <lineage>
        <taxon>Bacteria</taxon>
        <taxon>Pseudomonadati</taxon>
        <taxon>Pseudomonadota</taxon>
        <taxon>Betaproteobacteria</taxon>
        <taxon>Candidatus Accumulibacter</taxon>
    </lineage>
</organism>
<feature type="domain" description="Histidine kinase" evidence="5">
    <location>
        <begin position="408"/>
        <end position="602"/>
    </location>
</feature>
<keyword evidence="3" id="KW-0902">Two-component regulatory system</keyword>